<keyword evidence="9 13" id="KW-0520">NAD</keyword>
<keyword evidence="14" id="KW-0472">Membrane</keyword>
<dbReference type="EC" id="1.6.2.2" evidence="13"/>
<dbReference type="GO" id="GO:0016126">
    <property type="term" value="P:sterol biosynthetic process"/>
    <property type="evidence" value="ECO:0007669"/>
    <property type="project" value="UniProtKB-KW"/>
</dbReference>
<evidence type="ECO:0000256" key="2">
    <source>
        <dbReference type="ARBA" id="ARBA00006105"/>
    </source>
</evidence>
<feature type="binding site" evidence="12">
    <location>
        <position position="128"/>
    </location>
    <ligand>
        <name>FAD</name>
        <dbReference type="ChEBI" id="CHEBI:57692"/>
    </ligand>
</feature>
<dbReference type="PANTHER" id="PTHR19370">
    <property type="entry name" value="NADH-CYTOCHROME B5 REDUCTASE"/>
    <property type="match status" value="1"/>
</dbReference>
<keyword evidence="6" id="KW-0752">Steroid biosynthesis</keyword>
<sequence length="313" mass="35279">MVNSVPSSGTLLLGGTVTVMALTAATVYFFRKRNFCICSLFRFFKDPVTLVDPNTKYSLPLISREEVSPDTRKFRFRLPSEKHVLGLPVGQHVYLSAKVDNNLVVRPYTPISSDDDKGYMELLIKVYFKNVNPRFPDGGKMTQYLENLKIGDAIDVRGPSGLCIYEGCGRFAIRPSKNDSPNRKTYKNIGMIAGGTGITPILQVISAVLKKPNDRTKMWLLFANKTEDDILLRSEFDKMAVDNADRLKVWYTLEQPPTNWTFSSGYINSEMLENHMPPPGDDTLVLLCGPPPMINFACIPNLEKLSYRNLFVF</sequence>
<keyword evidence="8" id="KW-0756">Sterol biosynthesis</keyword>
<dbReference type="InterPro" id="IPR008333">
    <property type="entry name" value="Cbr1-like_FAD-bd_dom"/>
</dbReference>
<keyword evidence="7 13" id="KW-0560">Oxidoreductase</keyword>
<evidence type="ECO:0000256" key="14">
    <source>
        <dbReference type="SAM" id="Phobius"/>
    </source>
</evidence>
<proteinExistence type="inferred from homology"/>
<dbReference type="Pfam" id="PF00175">
    <property type="entry name" value="NAD_binding_1"/>
    <property type="match status" value="1"/>
</dbReference>
<organism evidence="16 17">
    <name type="scientific">Gnathostoma spinigerum</name>
    <dbReference type="NCBI Taxonomy" id="75299"/>
    <lineage>
        <taxon>Eukaryota</taxon>
        <taxon>Metazoa</taxon>
        <taxon>Ecdysozoa</taxon>
        <taxon>Nematoda</taxon>
        <taxon>Chromadorea</taxon>
        <taxon>Rhabditida</taxon>
        <taxon>Spirurina</taxon>
        <taxon>Gnathostomatomorpha</taxon>
        <taxon>Gnathostomatoidea</taxon>
        <taxon>Gnathostomatidae</taxon>
        <taxon>Gnathostoma</taxon>
    </lineage>
</organism>
<evidence type="ECO:0000256" key="10">
    <source>
        <dbReference type="ARBA" id="ARBA00023166"/>
    </source>
</evidence>
<evidence type="ECO:0000256" key="1">
    <source>
        <dbReference type="ARBA" id="ARBA00001974"/>
    </source>
</evidence>
<feature type="binding site" evidence="12">
    <location>
        <position position="140"/>
    </location>
    <ligand>
        <name>FAD</name>
        <dbReference type="ChEBI" id="CHEBI:57692"/>
    </ligand>
</feature>
<dbReference type="Proteomes" id="UP001608902">
    <property type="component" value="Unassembled WGS sequence"/>
</dbReference>
<dbReference type="SUPFAM" id="SSF52343">
    <property type="entry name" value="Ferredoxin reductase-like, C-terminal NADP-linked domain"/>
    <property type="match status" value="1"/>
</dbReference>
<dbReference type="PROSITE" id="PS51384">
    <property type="entry name" value="FAD_FR"/>
    <property type="match status" value="1"/>
</dbReference>
<feature type="binding site" evidence="12">
    <location>
        <position position="106"/>
    </location>
    <ligand>
        <name>FAD</name>
        <dbReference type="ChEBI" id="CHEBI:57692"/>
    </ligand>
</feature>
<comment type="similarity">
    <text evidence="2 13">Belongs to the flavoprotein pyridine nucleotide cytochrome reductase family.</text>
</comment>
<dbReference type="PANTHER" id="PTHR19370:SF185">
    <property type="entry name" value="NADH-CYTOCHROME B5 REDUCTASE"/>
    <property type="match status" value="1"/>
</dbReference>
<dbReference type="Pfam" id="PF00970">
    <property type="entry name" value="FAD_binding_6"/>
    <property type="match status" value="1"/>
</dbReference>
<dbReference type="PRINTS" id="PR00371">
    <property type="entry name" value="FPNCR"/>
</dbReference>
<dbReference type="InterPro" id="IPR001834">
    <property type="entry name" value="CBR-like"/>
</dbReference>
<keyword evidence="3" id="KW-0444">Lipid biosynthesis</keyword>
<comment type="catalytic activity">
    <reaction evidence="13">
        <text>2 Fe(III)-[cytochrome b5] + NADH = 2 Fe(II)-[cytochrome b5] + NAD(+) + H(+)</text>
        <dbReference type="Rhea" id="RHEA:46680"/>
        <dbReference type="Rhea" id="RHEA-COMP:10438"/>
        <dbReference type="Rhea" id="RHEA-COMP:10439"/>
        <dbReference type="ChEBI" id="CHEBI:15378"/>
        <dbReference type="ChEBI" id="CHEBI:29033"/>
        <dbReference type="ChEBI" id="CHEBI:29034"/>
        <dbReference type="ChEBI" id="CHEBI:57540"/>
        <dbReference type="ChEBI" id="CHEBI:57945"/>
        <dbReference type="EC" id="1.6.2.2"/>
    </reaction>
</comment>
<dbReference type="EMBL" id="JBGFUD010000504">
    <property type="protein sequence ID" value="MFH4974667.1"/>
    <property type="molecule type" value="Genomic_DNA"/>
</dbReference>
<dbReference type="InterPro" id="IPR017927">
    <property type="entry name" value="FAD-bd_FR_type"/>
</dbReference>
<accession>A0ABD6E645</accession>
<dbReference type="FunFam" id="3.40.50.80:FF:000005">
    <property type="entry name" value="NADH-cytochrome b5 reductase"/>
    <property type="match status" value="1"/>
</dbReference>
<evidence type="ECO:0000259" key="15">
    <source>
        <dbReference type="PROSITE" id="PS51384"/>
    </source>
</evidence>
<evidence type="ECO:0000256" key="7">
    <source>
        <dbReference type="ARBA" id="ARBA00023002"/>
    </source>
</evidence>
<dbReference type="InterPro" id="IPR017938">
    <property type="entry name" value="Riboflavin_synthase-like_b-brl"/>
</dbReference>
<evidence type="ECO:0000256" key="3">
    <source>
        <dbReference type="ARBA" id="ARBA00022516"/>
    </source>
</evidence>
<feature type="binding site" evidence="12">
    <location>
        <position position="108"/>
    </location>
    <ligand>
        <name>FAD</name>
        <dbReference type="ChEBI" id="CHEBI:57692"/>
    </ligand>
</feature>
<evidence type="ECO:0000256" key="12">
    <source>
        <dbReference type="PIRSR" id="PIRSR601834-1"/>
    </source>
</evidence>
<protein>
    <recommendedName>
        <fullName evidence="13">NADH-cytochrome b5 reductase</fullName>
        <ecNumber evidence="13">1.6.2.2</ecNumber>
    </recommendedName>
</protein>
<feature type="domain" description="FAD-binding FR-type" evidence="15">
    <location>
        <begin position="54"/>
        <end position="166"/>
    </location>
</feature>
<feature type="binding site" evidence="12">
    <location>
        <position position="107"/>
    </location>
    <ligand>
        <name>FAD</name>
        <dbReference type="ChEBI" id="CHEBI:57692"/>
    </ligand>
</feature>
<keyword evidence="4 12" id="KW-0285">Flavoprotein</keyword>
<feature type="binding site" evidence="12">
    <location>
        <position position="123"/>
    </location>
    <ligand>
        <name>FAD</name>
        <dbReference type="ChEBI" id="CHEBI:57692"/>
    </ligand>
</feature>
<dbReference type="SUPFAM" id="SSF63380">
    <property type="entry name" value="Riboflavin synthase domain-like"/>
    <property type="match status" value="1"/>
</dbReference>
<evidence type="ECO:0000256" key="9">
    <source>
        <dbReference type="ARBA" id="ARBA00023027"/>
    </source>
</evidence>
<evidence type="ECO:0000256" key="11">
    <source>
        <dbReference type="ARBA" id="ARBA00023221"/>
    </source>
</evidence>
<evidence type="ECO:0000256" key="6">
    <source>
        <dbReference type="ARBA" id="ARBA00022955"/>
    </source>
</evidence>
<evidence type="ECO:0000256" key="13">
    <source>
        <dbReference type="RuleBase" id="RU361226"/>
    </source>
</evidence>
<evidence type="ECO:0000313" key="16">
    <source>
        <dbReference type="EMBL" id="MFH4974667.1"/>
    </source>
</evidence>
<name>A0ABD6E645_9BILA</name>
<feature type="transmembrane region" description="Helical" evidence="14">
    <location>
        <begin position="12"/>
        <end position="30"/>
    </location>
</feature>
<evidence type="ECO:0000313" key="17">
    <source>
        <dbReference type="Proteomes" id="UP001608902"/>
    </source>
</evidence>
<feature type="binding site" evidence="12">
    <location>
        <position position="199"/>
    </location>
    <ligand>
        <name>FAD</name>
        <dbReference type="ChEBI" id="CHEBI:57692"/>
    </ligand>
</feature>
<dbReference type="FunFam" id="2.40.30.10:FF:000021">
    <property type="entry name" value="NADH-cytochrome b5 reductase"/>
    <property type="match status" value="1"/>
</dbReference>
<evidence type="ECO:0000256" key="8">
    <source>
        <dbReference type="ARBA" id="ARBA00023011"/>
    </source>
</evidence>
<keyword evidence="14" id="KW-1133">Transmembrane helix</keyword>
<dbReference type="PRINTS" id="PR00406">
    <property type="entry name" value="CYTB5RDTASE"/>
</dbReference>
<dbReference type="CDD" id="cd06183">
    <property type="entry name" value="cyt_b5_reduct_like"/>
    <property type="match status" value="1"/>
</dbReference>
<evidence type="ECO:0000256" key="4">
    <source>
        <dbReference type="ARBA" id="ARBA00022630"/>
    </source>
</evidence>
<dbReference type="GO" id="GO:0090524">
    <property type="term" value="F:cytochrome-b5 reductase activity, acting on NADH"/>
    <property type="evidence" value="ECO:0007669"/>
    <property type="project" value="UniProtKB-EC"/>
</dbReference>
<reference evidence="16 17" key="1">
    <citation type="submission" date="2024-08" db="EMBL/GenBank/DDBJ databases">
        <title>Gnathostoma spinigerum genome.</title>
        <authorList>
            <person name="Gonzalez-Bertolin B."/>
            <person name="Monzon S."/>
            <person name="Zaballos A."/>
            <person name="Jimenez P."/>
            <person name="Dekumyoy P."/>
            <person name="Varona S."/>
            <person name="Cuesta I."/>
            <person name="Sumanam S."/>
            <person name="Adisakwattana P."/>
            <person name="Gasser R.B."/>
            <person name="Hernandez-Gonzalez A."/>
            <person name="Young N.D."/>
            <person name="Perteguer M.J."/>
        </authorList>
    </citation>
    <scope>NUCLEOTIDE SEQUENCE [LARGE SCALE GENOMIC DNA]</scope>
    <source>
        <strain evidence="16">AL3</strain>
        <tissue evidence="16">Liver</tissue>
    </source>
</reference>
<keyword evidence="6" id="KW-0443">Lipid metabolism</keyword>
<dbReference type="InterPro" id="IPR001709">
    <property type="entry name" value="Flavoprot_Pyr_Nucl_cyt_Rdtase"/>
</dbReference>
<feature type="binding site" evidence="12">
    <location>
        <position position="141"/>
    </location>
    <ligand>
        <name>FAD</name>
        <dbReference type="ChEBI" id="CHEBI:57692"/>
    </ligand>
</feature>
<keyword evidence="10" id="KW-1207">Sterol metabolism</keyword>
<keyword evidence="11" id="KW-0753">Steroid metabolism</keyword>
<dbReference type="AlphaFoldDB" id="A0ABD6E645"/>
<dbReference type="Gene3D" id="3.40.50.80">
    <property type="entry name" value="Nucleotide-binding domain of ferredoxin-NADP reductase (FNR) module"/>
    <property type="match status" value="1"/>
</dbReference>
<dbReference type="InterPro" id="IPR001433">
    <property type="entry name" value="OxRdtase_FAD/NAD-bd"/>
</dbReference>
<dbReference type="Gene3D" id="2.40.30.10">
    <property type="entry name" value="Translation factors"/>
    <property type="match status" value="1"/>
</dbReference>
<dbReference type="InterPro" id="IPR039261">
    <property type="entry name" value="FNR_nucleotide-bd"/>
</dbReference>
<keyword evidence="17" id="KW-1185">Reference proteome</keyword>
<keyword evidence="14" id="KW-0812">Transmembrane</keyword>
<gene>
    <name evidence="16" type="ORF">AB6A40_001376</name>
</gene>
<comment type="cofactor">
    <cofactor evidence="1 12 13">
        <name>FAD</name>
        <dbReference type="ChEBI" id="CHEBI:57692"/>
    </cofactor>
</comment>
<comment type="caution">
    <text evidence="16">The sequence shown here is derived from an EMBL/GenBank/DDBJ whole genome shotgun (WGS) entry which is preliminary data.</text>
</comment>
<feature type="binding site" evidence="12">
    <location>
        <position position="125"/>
    </location>
    <ligand>
        <name>FAD</name>
        <dbReference type="ChEBI" id="CHEBI:57692"/>
    </ligand>
</feature>
<keyword evidence="5 12" id="KW-0274">FAD</keyword>
<evidence type="ECO:0000256" key="5">
    <source>
        <dbReference type="ARBA" id="ARBA00022827"/>
    </source>
</evidence>